<sequence length="125" mass="13702">MSTDANVAAAAPAPYVLTSEISFSDAQLLERYQEFSSEVKASRTNPVHALGVHHDFARVLLNGAGLSANETATMRLKFRDMAERGGHIVAIPFPIADRLEAERRPFFSAIEKRLADEAAEREFAA</sequence>
<name>A0A2D2CYV9_METT3</name>
<gene>
    <name evidence="1" type="ORF">CQW49_08465</name>
</gene>
<dbReference type="EMBL" id="CP023737">
    <property type="protein sequence ID" value="ATQ67915.1"/>
    <property type="molecule type" value="Genomic_DNA"/>
</dbReference>
<organism evidence="1 2">
    <name type="scientific">Methylosinus trichosporium (strain ATCC 35070 / NCIMB 11131 / UNIQEM 75 / OB3b)</name>
    <dbReference type="NCBI Taxonomy" id="595536"/>
    <lineage>
        <taxon>Bacteria</taxon>
        <taxon>Pseudomonadati</taxon>
        <taxon>Pseudomonadota</taxon>
        <taxon>Alphaproteobacteria</taxon>
        <taxon>Hyphomicrobiales</taxon>
        <taxon>Methylocystaceae</taxon>
        <taxon>Methylosinus</taxon>
    </lineage>
</organism>
<keyword evidence="2" id="KW-1185">Reference proteome</keyword>
<protein>
    <submittedName>
        <fullName evidence="1">Uncharacterized protein</fullName>
    </submittedName>
</protein>
<reference evidence="2" key="1">
    <citation type="submission" date="2017-10" db="EMBL/GenBank/DDBJ databases">
        <title>Completed PacBio SMRT sequence of Methylosinus trichosporium OB3b reveals presence of a third large plasmid.</title>
        <authorList>
            <person name="Charles T.C."/>
            <person name="Lynch M.D.J."/>
            <person name="Heil J.R."/>
            <person name="Cheng J."/>
        </authorList>
    </citation>
    <scope>NUCLEOTIDE SEQUENCE [LARGE SCALE GENOMIC DNA]</scope>
    <source>
        <strain evidence="2">OB3b</strain>
    </source>
</reference>
<dbReference type="AlphaFoldDB" id="A0A2D2CYV9"/>
<dbReference type="KEGG" id="mtw:CQW49_08465"/>
<evidence type="ECO:0000313" key="2">
    <source>
        <dbReference type="Proteomes" id="UP000230709"/>
    </source>
</evidence>
<accession>A0A2D2CYV9</accession>
<dbReference type="Proteomes" id="UP000230709">
    <property type="component" value="Chromosome"/>
</dbReference>
<evidence type="ECO:0000313" key="1">
    <source>
        <dbReference type="EMBL" id="ATQ67915.1"/>
    </source>
</evidence>
<dbReference type="STRING" id="595536.GCA_000178815_03459"/>
<proteinExistence type="predicted"/>
<dbReference type="RefSeq" id="WP_004448351.1">
    <property type="nucleotide sequence ID" value="NZ_ADVE02000001.1"/>
</dbReference>